<sequence>MSSTQHNYNRTDLTDVSGLVAVVTGGGTGLGLIIARTLEANGAKVYITGRRLEKLQEATKLAVQGNIFLIQGSTTSHDDLQQAVDAITKETGYIDILVNNAGMTTFDSSPNARPKPTPQTSSISEIRDYYFNYRPQELWRDTLQTNIGAVFTTSMAFLELLDAGNKRRSKDLPKSQILVIGSTGGLTRFTDSFIYNASKAGVHHLMRNLGGYLVPFDIRTNVIAPGWFPSDMTAAVSKAWEATGGVMPKELVPQQRMGNEDELAGTVLYLASKVRIVLARVTVDAKQNADCDDRPVVSAMGV</sequence>
<reference evidence="1" key="1">
    <citation type="submission" date="2023-07" db="EMBL/GenBank/DDBJ databases">
        <title>Black Yeasts Isolated from many extreme environments.</title>
        <authorList>
            <person name="Coleine C."/>
            <person name="Stajich J.E."/>
            <person name="Selbmann L."/>
        </authorList>
    </citation>
    <scope>NUCLEOTIDE SEQUENCE</scope>
    <source>
        <strain evidence="1">CCFEE 5714</strain>
    </source>
</reference>
<protein>
    <submittedName>
        <fullName evidence="1">Uncharacterized protein</fullName>
    </submittedName>
</protein>
<proteinExistence type="predicted"/>
<comment type="caution">
    <text evidence="1">The sequence shown here is derived from an EMBL/GenBank/DDBJ whole genome shotgun (WGS) entry which is preliminary data.</text>
</comment>
<evidence type="ECO:0000313" key="2">
    <source>
        <dbReference type="Proteomes" id="UP001281147"/>
    </source>
</evidence>
<keyword evidence="2" id="KW-1185">Reference proteome</keyword>
<gene>
    <name evidence="1" type="ORF">LTR37_016787</name>
</gene>
<organism evidence="1 2">
    <name type="scientific">Vermiconidia calcicola</name>
    <dbReference type="NCBI Taxonomy" id="1690605"/>
    <lineage>
        <taxon>Eukaryota</taxon>
        <taxon>Fungi</taxon>
        <taxon>Dikarya</taxon>
        <taxon>Ascomycota</taxon>
        <taxon>Pezizomycotina</taxon>
        <taxon>Dothideomycetes</taxon>
        <taxon>Dothideomycetidae</taxon>
        <taxon>Mycosphaerellales</taxon>
        <taxon>Extremaceae</taxon>
        <taxon>Vermiconidia</taxon>
    </lineage>
</organism>
<name>A0ACC3MLW7_9PEZI</name>
<dbReference type="Proteomes" id="UP001281147">
    <property type="component" value="Unassembled WGS sequence"/>
</dbReference>
<accession>A0ACC3MLW7</accession>
<dbReference type="EMBL" id="JAUTXU010000206">
    <property type="protein sequence ID" value="KAK3698783.1"/>
    <property type="molecule type" value="Genomic_DNA"/>
</dbReference>
<evidence type="ECO:0000313" key="1">
    <source>
        <dbReference type="EMBL" id="KAK3698783.1"/>
    </source>
</evidence>